<dbReference type="CDD" id="cd00586">
    <property type="entry name" value="4HBT"/>
    <property type="match status" value="1"/>
</dbReference>
<dbReference type="Gene3D" id="3.10.129.10">
    <property type="entry name" value="Hotdog Thioesterase"/>
    <property type="match status" value="2"/>
</dbReference>
<proteinExistence type="predicted"/>
<dbReference type="OrthoDB" id="9799036at2"/>
<dbReference type="EMBL" id="RQIS01000011">
    <property type="protein sequence ID" value="RQH05058.1"/>
    <property type="molecule type" value="Genomic_DNA"/>
</dbReference>
<keyword evidence="2" id="KW-1185">Reference proteome</keyword>
<sequence>MSDTLLRRSELAPPAEPRPGQLLVRNPQRLLRSSYPYFWPFPIRWSDVENGIVSRVGMAQFYEDTRTRVARAILGDDNFGFDKWKGLLRAITFEHVSPAQHDLPIEMAGTIGAVGRSSHTFALAAFQGERCVSLGRAVGVTVDDEMHAAPTPPELRLLLLSQVWPHADTLPVSHGDADLPHDVHAYPFVEEYATRFSDTDAVGHVNNVAVTRYHDNGLMAFQAAQTGRVTVHGDAGYWHVARHEISMLGESFYPAPMRVCVGVTGEIGPTHFTLAQALFQEGRCTGRSIAEISVLDASGKPRVLSAALRNRLERNRLVG</sequence>
<name>A0A3N6MNB5_9BURK</name>
<evidence type="ECO:0000313" key="1">
    <source>
        <dbReference type="EMBL" id="RQH05058.1"/>
    </source>
</evidence>
<dbReference type="RefSeq" id="WP_124152192.1">
    <property type="nucleotide sequence ID" value="NZ_RQIS01000011.1"/>
</dbReference>
<evidence type="ECO:0008006" key="3">
    <source>
        <dbReference type="Google" id="ProtNLM"/>
    </source>
</evidence>
<gene>
    <name evidence="1" type="ORF">D1Y85_16805</name>
</gene>
<dbReference type="Proteomes" id="UP000272778">
    <property type="component" value="Unassembled WGS sequence"/>
</dbReference>
<organism evidence="1 2">
    <name type="scientific">Paraburkholderia dinghuensis</name>
    <dbReference type="NCBI Taxonomy" id="2305225"/>
    <lineage>
        <taxon>Bacteria</taxon>
        <taxon>Pseudomonadati</taxon>
        <taxon>Pseudomonadota</taxon>
        <taxon>Betaproteobacteria</taxon>
        <taxon>Burkholderiales</taxon>
        <taxon>Burkholderiaceae</taxon>
        <taxon>Paraburkholderia</taxon>
    </lineage>
</organism>
<dbReference type="AlphaFoldDB" id="A0A3N6MNB5"/>
<dbReference type="InterPro" id="IPR029069">
    <property type="entry name" value="HotDog_dom_sf"/>
</dbReference>
<dbReference type="SUPFAM" id="SSF54637">
    <property type="entry name" value="Thioesterase/thiol ester dehydrase-isomerase"/>
    <property type="match status" value="2"/>
</dbReference>
<reference evidence="1 2" key="1">
    <citation type="submission" date="2018-11" db="EMBL/GenBank/DDBJ databases">
        <title>Paraburkholderia sp. DHOA04, isolated from soil.</title>
        <authorList>
            <person name="Gao Z.-H."/>
            <person name="Qiu L.-H."/>
            <person name="Fu J.-C."/>
        </authorList>
    </citation>
    <scope>NUCLEOTIDE SEQUENCE [LARGE SCALE GENOMIC DNA]</scope>
    <source>
        <strain evidence="1 2">DHOA04</strain>
    </source>
</reference>
<evidence type="ECO:0000313" key="2">
    <source>
        <dbReference type="Proteomes" id="UP000272778"/>
    </source>
</evidence>
<accession>A0A3N6MNB5</accession>
<protein>
    <recommendedName>
        <fullName evidence="3">Acyl-CoA thioesterase</fullName>
    </recommendedName>
</protein>
<comment type="caution">
    <text evidence="1">The sequence shown here is derived from an EMBL/GenBank/DDBJ whole genome shotgun (WGS) entry which is preliminary data.</text>
</comment>